<organism evidence="2 3">
    <name type="scientific">Ranatra chinensis</name>
    <dbReference type="NCBI Taxonomy" id="642074"/>
    <lineage>
        <taxon>Eukaryota</taxon>
        <taxon>Metazoa</taxon>
        <taxon>Ecdysozoa</taxon>
        <taxon>Arthropoda</taxon>
        <taxon>Hexapoda</taxon>
        <taxon>Insecta</taxon>
        <taxon>Pterygota</taxon>
        <taxon>Neoptera</taxon>
        <taxon>Paraneoptera</taxon>
        <taxon>Hemiptera</taxon>
        <taxon>Heteroptera</taxon>
        <taxon>Panheteroptera</taxon>
        <taxon>Nepomorpha</taxon>
        <taxon>Nepidae</taxon>
        <taxon>Ranatrinae</taxon>
        <taxon>Ranatra</taxon>
    </lineage>
</organism>
<sequence>MSENKKSPNSFVNSSPIANYLRGLVPWAKPFPFRDASPSLLVEEDDWQRIKQTASRGTVKRLKLLSKRYAKTNYDEDRPRHGRGSSGFAAEQMTIESEDSFSKNSPPVPDSPTTPVKPFQVSEIPVQTMENDPFTRK</sequence>
<keyword evidence="3" id="KW-1185">Reference proteome</keyword>
<evidence type="ECO:0000313" key="2">
    <source>
        <dbReference type="EMBL" id="KAL1115293.1"/>
    </source>
</evidence>
<dbReference type="AlphaFoldDB" id="A0ABD0Y8K3"/>
<feature type="region of interest" description="Disordered" evidence="1">
    <location>
        <begin position="70"/>
        <end position="137"/>
    </location>
</feature>
<evidence type="ECO:0000256" key="1">
    <source>
        <dbReference type="SAM" id="MobiDB-lite"/>
    </source>
</evidence>
<reference evidence="2 3" key="1">
    <citation type="submission" date="2024-07" db="EMBL/GenBank/DDBJ databases">
        <title>Chromosome-level genome assembly of the water stick insect Ranatra chinensis (Heteroptera: Nepidae).</title>
        <authorList>
            <person name="Liu X."/>
        </authorList>
    </citation>
    <scope>NUCLEOTIDE SEQUENCE [LARGE SCALE GENOMIC DNA]</scope>
    <source>
        <strain evidence="2">Cailab_2021Rc</strain>
        <tissue evidence="2">Muscle</tissue>
    </source>
</reference>
<name>A0ABD0Y8K3_9HEMI</name>
<dbReference type="EMBL" id="JBFDAA010000020">
    <property type="protein sequence ID" value="KAL1115293.1"/>
    <property type="molecule type" value="Genomic_DNA"/>
</dbReference>
<accession>A0ABD0Y8K3</accession>
<gene>
    <name evidence="2" type="ORF">AAG570_007324</name>
</gene>
<dbReference type="Proteomes" id="UP001558652">
    <property type="component" value="Unassembled WGS sequence"/>
</dbReference>
<evidence type="ECO:0000313" key="3">
    <source>
        <dbReference type="Proteomes" id="UP001558652"/>
    </source>
</evidence>
<proteinExistence type="predicted"/>
<comment type="caution">
    <text evidence="2">The sequence shown here is derived from an EMBL/GenBank/DDBJ whole genome shotgun (WGS) entry which is preliminary data.</text>
</comment>
<protein>
    <submittedName>
        <fullName evidence="2">Uncharacterized protein</fullName>
    </submittedName>
</protein>